<dbReference type="CDD" id="cd06121">
    <property type="entry name" value="cupin_YML079wp"/>
    <property type="match status" value="1"/>
</dbReference>
<dbReference type="AlphaFoldDB" id="A0A0G2FS37"/>
<keyword evidence="1" id="KW-0732">Signal</keyword>
<dbReference type="InterPro" id="IPR006311">
    <property type="entry name" value="TAT_signal"/>
</dbReference>
<dbReference type="InterPro" id="IPR014710">
    <property type="entry name" value="RmlC-like_jellyroll"/>
</dbReference>
<reference evidence="3 4" key="2">
    <citation type="submission" date="2015-05" db="EMBL/GenBank/DDBJ databases">
        <authorList>
            <person name="Morales-Cruz A."/>
            <person name="Amrine K.C."/>
            <person name="Cantu D."/>
        </authorList>
    </citation>
    <scope>NUCLEOTIDE SEQUENCE [LARGE SCALE GENOMIC DNA]</scope>
    <source>
        <strain evidence="3">DA912</strain>
    </source>
</reference>
<protein>
    <submittedName>
        <fullName evidence="3">Putative cupin family protein</fullName>
    </submittedName>
</protein>
<dbReference type="PROSITE" id="PS51318">
    <property type="entry name" value="TAT"/>
    <property type="match status" value="1"/>
</dbReference>
<dbReference type="PANTHER" id="PTHR33387">
    <property type="entry name" value="RMLC-LIKE JELLY ROLL FOLD PROTEIN"/>
    <property type="match status" value="1"/>
</dbReference>
<proteinExistence type="predicted"/>
<gene>
    <name evidence="3" type="ORF">UCDDA912_g03002</name>
</gene>
<organism evidence="3 4">
    <name type="scientific">Diaporthe ampelina</name>
    <dbReference type="NCBI Taxonomy" id="1214573"/>
    <lineage>
        <taxon>Eukaryota</taxon>
        <taxon>Fungi</taxon>
        <taxon>Dikarya</taxon>
        <taxon>Ascomycota</taxon>
        <taxon>Pezizomycotina</taxon>
        <taxon>Sordariomycetes</taxon>
        <taxon>Sordariomycetidae</taxon>
        <taxon>Diaporthales</taxon>
        <taxon>Diaporthaceae</taxon>
        <taxon>Diaporthe</taxon>
    </lineage>
</organism>
<dbReference type="InterPro" id="IPR011051">
    <property type="entry name" value="RmlC_Cupin_sf"/>
</dbReference>
<name>A0A0G2FS37_9PEZI</name>
<sequence>MASSRRSLVSLGLLALMAMPDGALGWPNPTPAHASSHTPINKRSPQEVIDKLSLVPNEEKGYYIQTFEDPFVVPGLNRSASTAIYYLLEGADGGSIWHRVDAAEVWHYYAGAPLVLSLSYDDGQPLREATLGPDVFDGQAPQVAIQRGEWQSARSLGEWTLVGTTGFIPTGVELADPGWTPDVSSGDDGA</sequence>
<dbReference type="EMBL" id="LCUC01000100">
    <property type="protein sequence ID" value="KKY36997.1"/>
    <property type="molecule type" value="Genomic_DNA"/>
</dbReference>
<comment type="caution">
    <text evidence="3">The sequence shown here is derived from an EMBL/GenBank/DDBJ whole genome shotgun (WGS) entry which is preliminary data.</text>
</comment>
<dbReference type="OrthoDB" id="6614653at2759"/>
<feature type="domain" description="DUF985" evidence="2">
    <location>
        <begin position="46"/>
        <end position="165"/>
    </location>
</feature>
<dbReference type="InterPro" id="IPR039935">
    <property type="entry name" value="YML079W-like"/>
</dbReference>
<evidence type="ECO:0000256" key="1">
    <source>
        <dbReference type="SAM" id="SignalP"/>
    </source>
</evidence>
<dbReference type="SUPFAM" id="SSF51182">
    <property type="entry name" value="RmlC-like cupins"/>
    <property type="match status" value="1"/>
</dbReference>
<evidence type="ECO:0000259" key="2">
    <source>
        <dbReference type="Pfam" id="PF06172"/>
    </source>
</evidence>
<keyword evidence="4" id="KW-1185">Reference proteome</keyword>
<evidence type="ECO:0000313" key="4">
    <source>
        <dbReference type="Proteomes" id="UP000034680"/>
    </source>
</evidence>
<dbReference type="Pfam" id="PF06172">
    <property type="entry name" value="Cupin_5"/>
    <property type="match status" value="1"/>
</dbReference>
<dbReference type="PANTHER" id="PTHR33387:SF3">
    <property type="entry name" value="DUF985 DOMAIN-CONTAINING PROTEIN"/>
    <property type="match status" value="1"/>
</dbReference>
<feature type="chain" id="PRO_5002544528" evidence="1">
    <location>
        <begin position="26"/>
        <end position="190"/>
    </location>
</feature>
<dbReference type="Proteomes" id="UP000034680">
    <property type="component" value="Unassembled WGS sequence"/>
</dbReference>
<reference evidence="3 4" key="1">
    <citation type="submission" date="2015-05" db="EMBL/GenBank/DDBJ databases">
        <title>Distinctive expansion of gene families associated with plant cell wall degradation and secondary metabolism in the genomes of grapevine trunk pathogens.</title>
        <authorList>
            <person name="Lawrence D.P."/>
            <person name="Travadon R."/>
            <person name="Rolshausen P.E."/>
            <person name="Baumgartner K."/>
        </authorList>
    </citation>
    <scope>NUCLEOTIDE SEQUENCE [LARGE SCALE GENOMIC DNA]</scope>
    <source>
        <strain evidence="3">DA912</strain>
    </source>
</reference>
<accession>A0A0G2FS37</accession>
<dbReference type="Gene3D" id="2.60.120.10">
    <property type="entry name" value="Jelly Rolls"/>
    <property type="match status" value="1"/>
</dbReference>
<feature type="signal peptide" evidence="1">
    <location>
        <begin position="1"/>
        <end position="25"/>
    </location>
</feature>
<evidence type="ECO:0000313" key="3">
    <source>
        <dbReference type="EMBL" id="KKY36997.1"/>
    </source>
</evidence>
<dbReference type="InterPro" id="IPR009327">
    <property type="entry name" value="Cupin_DUF985"/>
</dbReference>